<accession>A0ABX6M6X4</accession>
<proteinExistence type="predicted"/>
<keyword evidence="3" id="KW-1185">Reference proteome</keyword>
<protein>
    <submittedName>
        <fullName evidence="2">Uncharacterized protein</fullName>
    </submittedName>
</protein>
<keyword evidence="1" id="KW-0732">Signal</keyword>
<name>A0ABX6M6X4_9BURK</name>
<feature type="signal peptide" evidence="1">
    <location>
        <begin position="1"/>
        <end position="28"/>
    </location>
</feature>
<evidence type="ECO:0000256" key="1">
    <source>
        <dbReference type="SAM" id="SignalP"/>
    </source>
</evidence>
<evidence type="ECO:0000313" key="3">
    <source>
        <dbReference type="Proteomes" id="UP000503117"/>
    </source>
</evidence>
<dbReference type="RefSeq" id="WP_169111639.1">
    <property type="nucleotide sequence ID" value="NZ_CP051684.1"/>
</dbReference>
<dbReference type="PROSITE" id="PS51257">
    <property type="entry name" value="PROKAR_LIPOPROTEIN"/>
    <property type="match status" value="1"/>
</dbReference>
<dbReference type="Gene3D" id="2.120.10.30">
    <property type="entry name" value="TolB, C-terminal domain"/>
    <property type="match status" value="2"/>
</dbReference>
<dbReference type="Proteomes" id="UP000503117">
    <property type="component" value="Chromosome"/>
</dbReference>
<dbReference type="PANTHER" id="PTHR13833:SF71">
    <property type="entry name" value="NHL DOMAIN-CONTAINING PROTEIN"/>
    <property type="match status" value="1"/>
</dbReference>
<dbReference type="EMBL" id="CP051684">
    <property type="protein sequence ID" value="QJD89839.1"/>
    <property type="molecule type" value="Genomic_DNA"/>
</dbReference>
<evidence type="ECO:0000313" key="2">
    <source>
        <dbReference type="EMBL" id="QJD89839.1"/>
    </source>
</evidence>
<organism evidence="2 3">
    <name type="scientific">Duganella dendranthematis</name>
    <dbReference type="NCBI Taxonomy" id="2728021"/>
    <lineage>
        <taxon>Bacteria</taxon>
        <taxon>Pseudomonadati</taxon>
        <taxon>Pseudomonadota</taxon>
        <taxon>Betaproteobacteria</taxon>
        <taxon>Burkholderiales</taxon>
        <taxon>Oxalobacteraceae</taxon>
        <taxon>Telluria group</taxon>
        <taxon>Duganella</taxon>
    </lineage>
</organism>
<dbReference type="PANTHER" id="PTHR13833">
    <property type="match status" value="1"/>
</dbReference>
<sequence length="408" mass="40863">MKTHSILPATLLATVLMLSGCGGGSGSAGTPGAPVAPTVTLSASASQTLAGGKALPLSASVSDSSAVTWTLAAGSVGTLSASSGASVTYTPPATVAANTNVTVNASAGGVTKSLTLTVFADPGAPGLSIVSGRLNSAALDPVTDGPVAMARFRDSLAVTTDPAGNLYVAGACRFPSHLQGMTLRKISAAGSVSTLASCEDNSWFGASDSAGNLQKIYLPSGLAADRAGNLYTATYFFSTSAGNASNDSRAVYKISPQGVLTLVAGAAGSHTADLKDGNGAAARFLTPTVIGLDSDENLYVADKDNTVLRKINPAADVTTVSTLPASVNADLNGNTYRVDSTAGTIIRTTPAGVDSVVADVHTLPGVTSNMTELRPYSLVRTGPATYVLLVSTGYNFSNEAVVQLVVTH</sequence>
<dbReference type="SUPFAM" id="SSF63829">
    <property type="entry name" value="Calcium-dependent phosphotriesterase"/>
    <property type="match status" value="1"/>
</dbReference>
<reference evidence="2 3" key="1">
    <citation type="submission" date="2020-04" db="EMBL/GenBank/DDBJ databases">
        <title>Genome sequencing of novel species.</title>
        <authorList>
            <person name="Heo J."/>
            <person name="Kim S.-J."/>
            <person name="Kim J.-S."/>
            <person name="Hong S.-B."/>
            <person name="Kwon S.-W."/>
        </authorList>
    </citation>
    <scope>NUCLEOTIDE SEQUENCE [LARGE SCALE GENOMIC DNA]</scope>
    <source>
        <strain evidence="2 3">AF9R3</strain>
    </source>
</reference>
<dbReference type="InterPro" id="IPR011042">
    <property type="entry name" value="6-blade_b-propeller_TolB-like"/>
</dbReference>
<feature type="chain" id="PRO_5047545515" evidence="1">
    <location>
        <begin position="29"/>
        <end position="408"/>
    </location>
</feature>
<gene>
    <name evidence="2" type="ORF">HH213_06805</name>
</gene>